<keyword evidence="2 4" id="KW-0238">DNA-binding</keyword>
<proteinExistence type="predicted"/>
<dbReference type="PANTHER" id="PTHR30055">
    <property type="entry name" value="HTH-TYPE TRANSCRIPTIONAL REGULATOR RUTR"/>
    <property type="match status" value="1"/>
</dbReference>
<dbReference type="PRINTS" id="PR00455">
    <property type="entry name" value="HTHTETR"/>
</dbReference>
<dbReference type="InterPro" id="IPR001647">
    <property type="entry name" value="HTH_TetR"/>
</dbReference>
<dbReference type="PROSITE" id="PS50977">
    <property type="entry name" value="HTH_TETR_2"/>
    <property type="match status" value="1"/>
</dbReference>
<dbReference type="RefSeq" id="WP_184752608.1">
    <property type="nucleotide sequence ID" value="NZ_BAABEK010000002.1"/>
</dbReference>
<evidence type="ECO:0000256" key="3">
    <source>
        <dbReference type="ARBA" id="ARBA00023163"/>
    </source>
</evidence>
<keyword evidence="1" id="KW-0805">Transcription regulation</keyword>
<dbReference type="SUPFAM" id="SSF46689">
    <property type="entry name" value="Homeodomain-like"/>
    <property type="match status" value="1"/>
</dbReference>
<dbReference type="InterPro" id="IPR050109">
    <property type="entry name" value="HTH-type_TetR-like_transc_reg"/>
</dbReference>
<sequence>MRPENNPGGQKVRSFIETARRAQIVASAIEVIAEQGFANASLARIAQHAGISKGVISYHFAGKDELMEEVVTQVYAEAVQHVLARIEGLESATELLRTQIIASAEHMRDHPAQVKALGEIFYNLRLPDGRPRYGIDTSEELLQSLENIYRFGQESGEFRPFDVRVMAVSHSAAVDSMFAYWTAYPEHDLEAHAHELADLFEHAARTQEAPHS</sequence>
<keyword evidence="7" id="KW-1185">Reference proteome</keyword>
<feature type="DNA-binding region" description="H-T-H motif" evidence="4">
    <location>
        <begin position="41"/>
        <end position="60"/>
    </location>
</feature>
<gene>
    <name evidence="6" type="ORF">FHR32_000514</name>
</gene>
<evidence type="ECO:0000313" key="6">
    <source>
        <dbReference type="EMBL" id="MBB4936209.1"/>
    </source>
</evidence>
<dbReference type="Gene3D" id="1.10.10.60">
    <property type="entry name" value="Homeodomain-like"/>
    <property type="match status" value="1"/>
</dbReference>
<dbReference type="EMBL" id="JACHJU010000001">
    <property type="protein sequence ID" value="MBB4936209.1"/>
    <property type="molecule type" value="Genomic_DNA"/>
</dbReference>
<dbReference type="Gene3D" id="1.10.357.10">
    <property type="entry name" value="Tetracycline Repressor, domain 2"/>
    <property type="match status" value="1"/>
</dbReference>
<dbReference type="SUPFAM" id="SSF48498">
    <property type="entry name" value="Tetracyclin repressor-like, C-terminal domain"/>
    <property type="match status" value="1"/>
</dbReference>
<dbReference type="PANTHER" id="PTHR30055:SF234">
    <property type="entry name" value="HTH-TYPE TRANSCRIPTIONAL REGULATOR BETI"/>
    <property type="match status" value="1"/>
</dbReference>
<organism evidence="6 7">
    <name type="scientific">Streptosporangium album</name>
    <dbReference type="NCBI Taxonomy" id="47479"/>
    <lineage>
        <taxon>Bacteria</taxon>
        <taxon>Bacillati</taxon>
        <taxon>Actinomycetota</taxon>
        <taxon>Actinomycetes</taxon>
        <taxon>Streptosporangiales</taxon>
        <taxon>Streptosporangiaceae</taxon>
        <taxon>Streptosporangium</taxon>
    </lineage>
</organism>
<dbReference type="InterPro" id="IPR009057">
    <property type="entry name" value="Homeodomain-like_sf"/>
</dbReference>
<dbReference type="Proteomes" id="UP000534286">
    <property type="component" value="Unassembled WGS sequence"/>
</dbReference>
<dbReference type="AlphaFoldDB" id="A0A7W7W7M8"/>
<dbReference type="InterPro" id="IPR023772">
    <property type="entry name" value="DNA-bd_HTH_TetR-type_CS"/>
</dbReference>
<accession>A0A7W7W7M8</accession>
<evidence type="ECO:0000256" key="2">
    <source>
        <dbReference type="ARBA" id="ARBA00023125"/>
    </source>
</evidence>
<name>A0A7W7W7M8_9ACTN</name>
<feature type="domain" description="HTH tetR-type" evidence="5">
    <location>
        <begin position="18"/>
        <end position="78"/>
    </location>
</feature>
<reference evidence="6 7" key="1">
    <citation type="submission" date="2020-08" db="EMBL/GenBank/DDBJ databases">
        <title>Sequencing the genomes of 1000 actinobacteria strains.</title>
        <authorList>
            <person name="Klenk H.-P."/>
        </authorList>
    </citation>
    <scope>NUCLEOTIDE SEQUENCE [LARGE SCALE GENOMIC DNA]</scope>
    <source>
        <strain evidence="6 7">DSM 43023</strain>
    </source>
</reference>
<dbReference type="GO" id="GO:0000976">
    <property type="term" value="F:transcription cis-regulatory region binding"/>
    <property type="evidence" value="ECO:0007669"/>
    <property type="project" value="TreeGrafter"/>
</dbReference>
<evidence type="ECO:0000313" key="7">
    <source>
        <dbReference type="Proteomes" id="UP000534286"/>
    </source>
</evidence>
<protein>
    <submittedName>
        <fullName evidence="6">AcrR family transcriptional regulator</fullName>
    </submittedName>
</protein>
<comment type="caution">
    <text evidence="6">The sequence shown here is derived from an EMBL/GenBank/DDBJ whole genome shotgun (WGS) entry which is preliminary data.</text>
</comment>
<evidence type="ECO:0000256" key="4">
    <source>
        <dbReference type="PROSITE-ProRule" id="PRU00335"/>
    </source>
</evidence>
<dbReference type="GO" id="GO:0003700">
    <property type="term" value="F:DNA-binding transcription factor activity"/>
    <property type="evidence" value="ECO:0007669"/>
    <property type="project" value="TreeGrafter"/>
</dbReference>
<evidence type="ECO:0000256" key="1">
    <source>
        <dbReference type="ARBA" id="ARBA00023015"/>
    </source>
</evidence>
<dbReference type="InterPro" id="IPR036271">
    <property type="entry name" value="Tet_transcr_reg_TetR-rel_C_sf"/>
</dbReference>
<keyword evidence="3" id="KW-0804">Transcription</keyword>
<evidence type="ECO:0000259" key="5">
    <source>
        <dbReference type="PROSITE" id="PS50977"/>
    </source>
</evidence>
<dbReference type="PROSITE" id="PS01081">
    <property type="entry name" value="HTH_TETR_1"/>
    <property type="match status" value="1"/>
</dbReference>
<dbReference type="Pfam" id="PF00440">
    <property type="entry name" value="TetR_N"/>
    <property type="match status" value="1"/>
</dbReference>